<dbReference type="Gene3D" id="3.40.630.30">
    <property type="match status" value="1"/>
</dbReference>
<feature type="domain" description="N-acetyltransferase" evidence="1">
    <location>
        <begin position="1"/>
        <end position="157"/>
    </location>
</feature>
<dbReference type="EMBL" id="QRVJ01000004">
    <property type="protein sequence ID" value="RGS38157.1"/>
    <property type="molecule type" value="Genomic_DNA"/>
</dbReference>
<dbReference type="Proteomes" id="UP000283341">
    <property type="component" value="Unassembled WGS sequence"/>
</dbReference>
<dbReference type="InterPro" id="IPR016181">
    <property type="entry name" value="Acyl_CoA_acyltransferase"/>
</dbReference>
<dbReference type="PROSITE" id="PS51186">
    <property type="entry name" value="GNAT"/>
    <property type="match status" value="1"/>
</dbReference>
<dbReference type="RefSeq" id="WP_118402168.1">
    <property type="nucleotide sequence ID" value="NZ_JADNFX010000037.1"/>
</dbReference>
<organism evidence="2 3">
    <name type="scientific">Bacteroides cellulosilyticus</name>
    <dbReference type="NCBI Taxonomy" id="246787"/>
    <lineage>
        <taxon>Bacteria</taxon>
        <taxon>Pseudomonadati</taxon>
        <taxon>Bacteroidota</taxon>
        <taxon>Bacteroidia</taxon>
        <taxon>Bacteroidales</taxon>
        <taxon>Bacteroidaceae</taxon>
        <taxon>Bacteroides</taxon>
    </lineage>
</organism>
<dbReference type="InterPro" id="IPR000182">
    <property type="entry name" value="GNAT_dom"/>
</dbReference>
<dbReference type="Pfam" id="PF00583">
    <property type="entry name" value="Acetyltransf_1"/>
    <property type="match status" value="1"/>
</dbReference>
<gene>
    <name evidence="2" type="ORF">DWX97_07220</name>
</gene>
<accession>A0A412IKI4</accession>
<keyword evidence="2" id="KW-0808">Transferase</keyword>
<sequence length="170" mass="19678">MIREVRPEDTGSITAIYNEYVAHSVITFETEPVREEEMRSRITGIVSHFPYFVYETEGKIAGYCYAHAWKERAAYRYTLETTVYLASEYQGKGIGKQLMQTLINECRHRGYHALIACITEGNEASNSLHQKLGFKQVSHFEKVGLKFDRWLDVFDYELILIPESPGNKQL</sequence>
<proteinExistence type="predicted"/>
<dbReference type="AlphaFoldDB" id="A0A412IKI4"/>
<dbReference type="PANTHER" id="PTHR43072:SF8">
    <property type="entry name" value="ACYLTRANSFERASE FABY-RELATED"/>
    <property type="match status" value="1"/>
</dbReference>
<reference evidence="2 3" key="1">
    <citation type="submission" date="2018-08" db="EMBL/GenBank/DDBJ databases">
        <title>A genome reference for cultivated species of the human gut microbiota.</title>
        <authorList>
            <person name="Zou Y."/>
            <person name="Xue W."/>
            <person name="Luo G."/>
        </authorList>
    </citation>
    <scope>NUCLEOTIDE SEQUENCE [LARGE SCALE GENOMIC DNA]</scope>
    <source>
        <strain evidence="2 3">AF22-3AC</strain>
    </source>
</reference>
<dbReference type="CDD" id="cd04301">
    <property type="entry name" value="NAT_SF"/>
    <property type="match status" value="1"/>
</dbReference>
<name>A0A412IKI4_9BACE</name>
<comment type="caution">
    <text evidence="2">The sequence shown here is derived from an EMBL/GenBank/DDBJ whole genome shotgun (WGS) entry which is preliminary data.</text>
</comment>
<evidence type="ECO:0000313" key="2">
    <source>
        <dbReference type="EMBL" id="RGS38157.1"/>
    </source>
</evidence>
<dbReference type="SUPFAM" id="SSF55729">
    <property type="entry name" value="Acyl-CoA N-acyltransferases (Nat)"/>
    <property type="match status" value="1"/>
</dbReference>
<protein>
    <submittedName>
        <fullName evidence="2">N-acetyltransferase</fullName>
    </submittedName>
</protein>
<evidence type="ECO:0000313" key="3">
    <source>
        <dbReference type="Proteomes" id="UP000283341"/>
    </source>
</evidence>
<dbReference type="GO" id="GO:0016747">
    <property type="term" value="F:acyltransferase activity, transferring groups other than amino-acyl groups"/>
    <property type="evidence" value="ECO:0007669"/>
    <property type="project" value="InterPro"/>
</dbReference>
<evidence type="ECO:0000259" key="1">
    <source>
        <dbReference type="PROSITE" id="PS51186"/>
    </source>
</evidence>
<dbReference type="PANTHER" id="PTHR43072">
    <property type="entry name" value="N-ACETYLTRANSFERASE"/>
    <property type="match status" value="1"/>
</dbReference>